<evidence type="ECO:0000256" key="13">
    <source>
        <dbReference type="ARBA" id="ARBA00024601"/>
    </source>
</evidence>
<name>A0A2K1QWW6_9PEZI</name>
<dbReference type="EC" id="3.6.1.71" evidence="4"/>
<evidence type="ECO:0000256" key="8">
    <source>
        <dbReference type="ARBA" id="ARBA00022801"/>
    </source>
</evidence>
<evidence type="ECO:0000256" key="3">
    <source>
        <dbReference type="ARBA" id="ARBA00012495"/>
    </source>
</evidence>
<evidence type="ECO:0000256" key="18">
    <source>
        <dbReference type="ARBA" id="ARBA00076243"/>
    </source>
</evidence>
<comment type="subcellular location">
    <subcellularLocation>
        <location evidence="2">Cytoplasm</location>
    </subcellularLocation>
    <subcellularLocation>
        <location evidence="1">Nucleus</location>
    </subcellularLocation>
</comment>
<dbReference type="GO" id="GO:0005634">
    <property type="term" value="C:nucleus"/>
    <property type="evidence" value="ECO:0007669"/>
    <property type="project" value="UniProtKB-SubCell"/>
</dbReference>
<evidence type="ECO:0000256" key="16">
    <source>
        <dbReference type="ARBA" id="ARBA00059438"/>
    </source>
</evidence>
<dbReference type="GO" id="GO:0046872">
    <property type="term" value="F:metal ion binding"/>
    <property type="evidence" value="ECO:0007669"/>
    <property type="project" value="UniProtKB-KW"/>
</dbReference>
<keyword evidence="5" id="KW-0963">Cytoplasm</keyword>
<evidence type="ECO:0000259" key="20">
    <source>
        <dbReference type="Pfam" id="PF16278"/>
    </source>
</evidence>
<evidence type="ECO:0000256" key="9">
    <source>
        <dbReference type="ARBA" id="ARBA00022833"/>
    </source>
</evidence>
<keyword evidence="10" id="KW-0238">DNA-binding</keyword>
<dbReference type="GO" id="GO:1990165">
    <property type="term" value="F:single-strand break-containing DNA binding"/>
    <property type="evidence" value="ECO:0007669"/>
    <property type="project" value="TreeGrafter"/>
</dbReference>
<feature type="domain" description="Aprataxin C2HE/C2H2/C2HC zinc finger" evidence="20">
    <location>
        <begin position="223"/>
        <end position="279"/>
    </location>
</feature>
<dbReference type="AlphaFoldDB" id="A0A2K1QWW6"/>
<dbReference type="GO" id="GO:0000012">
    <property type="term" value="P:single strand break repair"/>
    <property type="evidence" value="ECO:0007669"/>
    <property type="project" value="TreeGrafter"/>
</dbReference>
<dbReference type="Proteomes" id="UP000243797">
    <property type="component" value="Unassembled WGS sequence"/>
</dbReference>
<dbReference type="FunCoup" id="A0A2K1QWW6">
    <property type="interactions" value="52"/>
</dbReference>
<reference evidence="21 22" key="1">
    <citation type="submission" date="2017-06" db="EMBL/GenBank/DDBJ databases">
        <title>Draft genome sequence of a variant of Elsinoe murrayae.</title>
        <authorList>
            <person name="Cheng Q."/>
        </authorList>
    </citation>
    <scope>NUCLEOTIDE SEQUENCE [LARGE SCALE GENOMIC DNA]</scope>
    <source>
        <strain evidence="21 22">CQ-2017a</strain>
    </source>
</reference>
<dbReference type="InterPro" id="IPR036265">
    <property type="entry name" value="HIT-like_sf"/>
</dbReference>
<comment type="catalytic activity">
    <reaction evidence="13">
        <text>a 3'-end 2'-deoxyribonucleotide-3'-diphospho-5'-guanosine-DNA + H2O = a 3'-end 2'-deoxyribonucleotide 3'-phosphate-DNA + GMP + 2 H(+)</text>
        <dbReference type="Rhea" id="RHEA:52140"/>
        <dbReference type="Rhea" id="RHEA-COMP:13186"/>
        <dbReference type="Rhea" id="RHEA-COMP:13187"/>
        <dbReference type="ChEBI" id="CHEBI:15377"/>
        <dbReference type="ChEBI" id="CHEBI:15378"/>
        <dbReference type="ChEBI" id="CHEBI:58115"/>
        <dbReference type="ChEBI" id="CHEBI:136419"/>
        <dbReference type="ChEBI" id="CHEBI:136420"/>
        <dbReference type="EC" id="3.6.1.72"/>
    </reaction>
</comment>
<accession>A0A2K1QWW6</accession>
<keyword evidence="9" id="KW-0862">Zinc</keyword>
<evidence type="ECO:0000256" key="17">
    <source>
        <dbReference type="ARBA" id="ARBA00068941"/>
    </source>
</evidence>
<keyword evidence="11" id="KW-0234">DNA repair</keyword>
<evidence type="ECO:0000256" key="4">
    <source>
        <dbReference type="ARBA" id="ARBA00012496"/>
    </source>
</evidence>
<evidence type="ECO:0000256" key="14">
    <source>
        <dbReference type="ARBA" id="ARBA00044639"/>
    </source>
</evidence>
<keyword evidence="22" id="KW-1185">Reference proteome</keyword>
<dbReference type="InterPro" id="IPR032566">
    <property type="entry name" value="Znf-C2HE"/>
</dbReference>
<dbReference type="Pfam" id="PF16278">
    <property type="entry name" value="zf-C2HE"/>
    <property type="match status" value="1"/>
</dbReference>
<dbReference type="PANTHER" id="PTHR12486:SF4">
    <property type="entry name" value="APRATAXIN"/>
    <property type="match status" value="1"/>
</dbReference>
<keyword evidence="12" id="KW-0539">Nucleus</keyword>
<dbReference type="OrthoDB" id="3512845at2759"/>
<dbReference type="GO" id="GO:0005737">
    <property type="term" value="C:cytoplasm"/>
    <property type="evidence" value="ECO:0007669"/>
    <property type="project" value="UniProtKB-SubCell"/>
</dbReference>
<organism evidence="21 22">
    <name type="scientific">Sphaceloma murrayae</name>
    <dbReference type="NCBI Taxonomy" id="2082308"/>
    <lineage>
        <taxon>Eukaryota</taxon>
        <taxon>Fungi</taxon>
        <taxon>Dikarya</taxon>
        <taxon>Ascomycota</taxon>
        <taxon>Pezizomycotina</taxon>
        <taxon>Dothideomycetes</taxon>
        <taxon>Dothideomycetidae</taxon>
        <taxon>Myriangiales</taxon>
        <taxon>Elsinoaceae</taxon>
        <taxon>Sphaceloma</taxon>
    </lineage>
</organism>
<dbReference type="EMBL" id="NKHZ01000032">
    <property type="protein sequence ID" value="PNS19393.1"/>
    <property type="molecule type" value="Genomic_DNA"/>
</dbReference>
<sequence length="284" mass="32089">MAKGRGQDVDAITGETIKGVEIPNHGGKAGNTGEPQNAFAFLMSQKPHPTPAEPKNRPWEDKKFYGGRDGLKAYTVEPEAFGSDRIISFDDKFVHIWDMFPKAAVHTLVLTRDFSKDELHPFDAFEDPVFLEETKVAVDKAKQVVASELRRRFGRYSASEQARIAAMEADEIPDELPEGRDWLKEVKAGIHAHPSMTHLHVHVMSVDNTGDCLSHAKHYESFNTGFLVPLEAFPLGPDDPRRHPGSNGIINQDLKCWRCGRNFGRKFKALKEHLSEEFETWKRE</sequence>
<evidence type="ECO:0000256" key="2">
    <source>
        <dbReference type="ARBA" id="ARBA00004496"/>
    </source>
</evidence>
<evidence type="ECO:0000256" key="15">
    <source>
        <dbReference type="ARBA" id="ARBA00044713"/>
    </source>
</evidence>
<dbReference type="PANTHER" id="PTHR12486">
    <property type="entry name" value="APRATAXIN-RELATED"/>
    <property type="match status" value="1"/>
</dbReference>
<evidence type="ECO:0000256" key="7">
    <source>
        <dbReference type="ARBA" id="ARBA00022763"/>
    </source>
</evidence>
<keyword evidence="7" id="KW-0227">DNA damage</keyword>
<dbReference type="InterPro" id="IPR011146">
    <property type="entry name" value="HIT-like"/>
</dbReference>
<dbReference type="GO" id="GO:0003697">
    <property type="term" value="F:single-stranded DNA binding"/>
    <property type="evidence" value="ECO:0007669"/>
    <property type="project" value="TreeGrafter"/>
</dbReference>
<comment type="catalytic activity">
    <reaction evidence="15">
        <text>a 5'-end adenosine-5'-diphospho-5'-ribonucleoside-2'-deoxyribonucleotide-DNA + H2O = a 5'-end 5'-phospho-ribonucleoside-2'-deoxyribonucleotide-DNA + AMP + 2 H(+)</text>
        <dbReference type="Rhea" id="RHEA:52132"/>
        <dbReference type="Rhea" id="RHEA-COMP:13182"/>
        <dbReference type="Rhea" id="RHEA-COMP:13183"/>
        <dbReference type="ChEBI" id="CHEBI:15377"/>
        <dbReference type="ChEBI" id="CHEBI:15378"/>
        <dbReference type="ChEBI" id="CHEBI:136414"/>
        <dbReference type="ChEBI" id="CHEBI:136415"/>
        <dbReference type="ChEBI" id="CHEBI:456215"/>
        <dbReference type="EC" id="3.6.1.71"/>
    </reaction>
</comment>
<dbReference type="FunFam" id="3.30.428.10:FF:000017">
    <property type="entry name" value="Aprataxin-like protein"/>
    <property type="match status" value="1"/>
</dbReference>
<dbReference type="STRING" id="2082308.A0A2K1QWW6"/>
<evidence type="ECO:0000313" key="22">
    <source>
        <dbReference type="Proteomes" id="UP000243797"/>
    </source>
</evidence>
<proteinExistence type="predicted"/>
<evidence type="ECO:0000256" key="10">
    <source>
        <dbReference type="ARBA" id="ARBA00023125"/>
    </source>
</evidence>
<dbReference type="EC" id="3.6.1.72" evidence="3"/>
<dbReference type="GO" id="GO:0120108">
    <property type="term" value="F:DNA-3'-diphospho-5'-guanosine diphosphatase activity"/>
    <property type="evidence" value="ECO:0007669"/>
    <property type="project" value="UniProtKB-EC"/>
</dbReference>
<comment type="catalytic activity">
    <reaction evidence="14">
        <text>a 5'-end adenosine-5'-diphospho-5'-2'-deoxyribonucleoside-DNA + H2O = a 5'-end 5'-phospho-2'-deoxyribonucleoside-DNA + AMP + 2 H(+)</text>
        <dbReference type="Rhea" id="RHEA:52128"/>
        <dbReference type="Rhea" id="RHEA-COMP:13180"/>
        <dbReference type="Rhea" id="RHEA-COMP:13181"/>
        <dbReference type="ChEBI" id="CHEBI:15377"/>
        <dbReference type="ChEBI" id="CHEBI:15378"/>
        <dbReference type="ChEBI" id="CHEBI:136412"/>
        <dbReference type="ChEBI" id="CHEBI:136413"/>
        <dbReference type="ChEBI" id="CHEBI:456215"/>
        <dbReference type="EC" id="3.6.1.71"/>
    </reaction>
</comment>
<protein>
    <recommendedName>
        <fullName evidence="17">Aprataxin-like protein</fullName>
        <ecNumber evidence="4">3.6.1.71</ecNumber>
        <ecNumber evidence="3">3.6.1.72</ecNumber>
    </recommendedName>
    <alternativeName>
        <fullName evidence="18">Hit family protein 3</fullName>
    </alternativeName>
</protein>
<dbReference type="GO" id="GO:0033699">
    <property type="term" value="F:DNA 5'-adenosine monophosphate hydrolase activity"/>
    <property type="evidence" value="ECO:0007669"/>
    <property type="project" value="UniProtKB-EC"/>
</dbReference>
<evidence type="ECO:0000256" key="5">
    <source>
        <dbReference type="ARBA" id="ARBA00022490"/>
    </source>
</evidence>
<comment type="function">
    <text evidence="16">DNA-binding protein involved in single-strand DNA break repair, double-strand DNA break repair and base excision repair. Resolves abortive DNA ligation intermediates formed either at base excision sites, or when DNA ligases attempt to repair non-ligatable breaks induced by reactive oxygen species. Catalyzes the release of adenylate groups covalently linked to 5'-phosphate termini, resulting in the production of 5'-phosphate termini that can be efficiently rejoined. Likewise, catalyzes the release of 3'-linked guanosine (DNAppG) and inosine (DNAppI) from DNA, but has higher specific activity with 5'-linked adenosine (AppDNA).</text>
</comment>
<dbReference type="GO" id="GO:0030983">
    <property type="term" value="F:mismatched DNA binding"/>
    <property type="evidence" value="ECO:0007669"/>
    <property type="project" value="TreeGrafter"/>
</dbReference>
<dbReference type="Pfam" id="PF01230">
    <property type="entry name" value="HIT"/>
    <property type="match status" value="1"/>
</dbReference>
<evidence type="ECO:0000256" key="1">
    <source>
        <dbReference type="ARBA" id="ARBA00004123"/>
    </source>
</evidence>
<dbReference type="Gene3D" id="3.30.428.10">
    <property type="entry name" value="HIT-like"/>
    <property type="match status" value="1"/>
</dbReference>
<feature type="domain" description="HIT" evidence="19">
    <location>
        <begin position="84"/>
        <end position="207"/>
    </location>
</feature>
<evidence type="ECO:0000256" key="12">
    <source>
        <dbReference type="ARBA" id="ARBA00023242"/>
    </source>
</evidence>
<evidence type="ECO:0000256" key="11">
    <source>
        <dbReference type="ARBA" id="ARBA00023204"/>
    </source>
</evidence>
<dbReference type="GO" id="GO:0003725">
    <property type="term" value="F:double-stranded RNA binding"/>
    <property type="evidence" value="ECO:0007669"/>
    <property type="project" value="TreeGrafter"/>
</dbReference>
<keyword evidence="6" id="KW-0479">Metal-binding</keyword>
<evidence type="ECO:0000256" key="6">
    <source>
        <dbReference type="ARBA" id="ARBA00022723"/>
    </source>
</evidence>
<evidence type="ECO:0000313" key="21">
    <source>
        <dbReference type="EMBL" id="PNS19393.1"/>
    </source>
</evidence>
<dbReference type="InParanoid" id="A0A2K1QWW6"/>
<gene>
    <name evidence="21" type="ORF">CAC42_2570</name>
</gene>
<evidence type="ECO:0000259" key="19">
    <source>
        <dbReference type="Pfam" id="PF01230"/>
    </source>
</evidence>
<dbReference type="SUPFAM" id="SSF54197">
    <property type="entry name" value="HIT-like"/>
    <property type="match status" value="1"/>
</dbReference>
<keyword evidence="8" id="KW-0378">Hydrolase</keyword>
<comment type="caution">
    <text evidence="21">The sequence shown here is derived from an EMBL/GenBank/DDBJ whole genome shotgun (WGS) entry which is preliminary data.</text>
</comment>